<dbReference type="EMBL" id="JAPTSV010000013">
    <property type="protein sequence ID" value="KAJ1521845.1"/>
    <property type="molecule type" value="Genomic_DNA"/>
</dbReference>
<dbReference type="PROSITE" id="PS50994">
    <property type="entry name" value="INTEGRASE"/>
    <property type="match status" value="1"/>
</dbReference>
<dbReference type="InterPro" id="IPR036397">
    <property type="entry name" value="RNaseH_sf"/>
</dbReference>
<dbReference type="PANTHER" id="PTHR37984">
    <property type="entry name" value="PROTEIN CBG26694"/>
    <property type="match status" value="1"/>
</dbReference>
<reference evidence="2" key="1">
    <citation type="submission" date="2022-12" db="EMBL/GenBank/DDBJ databases">
        <title>Chromosome-level genome assembly of the bean flower thrips Megalurothrips usitatus.</title>
        <authorList>
            <person name="Ma L."/>
            <person name="Liu Q."/>
            <person name="Li H."/>
            <person name="Cai W."/>
        </authorList>
    </citation>
    <scope>NUCLEOTIDE SEQUENCE</scope>
    <source>
        <strain evidence="2">Cailab_2022a</strain>
    </source>
</reference>
<protein>
    <recommendedName>
        <fullName evidence="1">Integrase catalytic domain-containing protein</fullName>
    </recommendedName>
</protein>
<dbReference type="AlphaFoldDB" id="A0AAV7X7E2"/>
<dbReference type="SUPFAM" id="SSF53098">
    <property type="entry name" value="Ribonuclease H-like"/>
    <property type="match status" value="1"/>
</dbReference>
<name>A0AAV7X7E2_9NEOP</name>
<sequence>MDYAGPIDGHMLLIIIDAFSKWPVIKVVSSLSAQTLITHSRYLLSDYGRPSVVVTDNGTSFAAHDFQNFLLRNGIRHLCSPPWHPSSNGLAEATVHFAELLLERYQEGDIHTRIPRVMWAMRTRPSLTTGLTPADRMGRKFRTHLTALHPDSVRSGDNEGAGTTNPFAVGSTIWILKKTANDSWCCIKSRTRPDSYITIKTGLCRSAAARYCCTSLVPSLVTLTARGSVTDHENGEKGTLAAVRQEHESASKHRVSATAIQNQSRPNGTMMKRLAMRIALASRCHALAKRRLASNQRSSRIETDYLLSFVCLGFDRAFCDSELDNFFNGPGFVLSICRMELLYFPSKPAYSVRTENIFKSSFQPLLFSSADITMASEIESQIYIKEEFCTERMLRLKQEEFCGDMPMDAIGDEVFPSVCDESSIAVKQEEGASSETPPSTPSPRTLVTSTLALSGVQDDLFVLKHFKISYREEKVYRWTKRTTELILRFLKTFAIIARSSRAMRSANCSTTLNGPRVLICEECSCQFSGLYDRYLKICIHYTTSHRRKCNILIGRKWIKHQVSLQIMVSALLMDLDDC</sequence>
<gene>
    <name evidence="2" type="ORF">ONE63_003480</name>
</gene>
<dbReference type="GO" id="GO:0003676">
    <property type="term" value="F:nucleic acid binding"/>
    <property type="evidence" value="ECO:0007669"/>
    <property type="project" value="InterPro"/>
</dbReference>
<accession>A0AAV7X7E2</accession>
<keyword evidence="3" id="KW-1185">Reference proteome</keyword>
<comment type="caution">
    <text evidence="2">The sequence shown here is derived from an EMBL/GenBank/DDBJ whole genome shotgun (WGS) entry which is preliminary data.</text>
</comment>
<evidence type="ECO:0000259" key="1">
    <source>
        <dbReference type="PROSITE" id="PS50994"/>
    </source>
</evidence>
<organism evidence="2 3">
    <name type="scientific">Megalurothrips usitatus</name>
    <name type="common">bean blossom thrips</name>
    <dbReference type="NCBI Taxonomy" id="439358"/>
    <lineage>
        <taxon>Eukaryota</taxon>
        <taxon>Metazoa</taxon>
        <taxon>Ecdysozoa</taxon>
        <taxon>Arthropoda</taxon>
        <taxon>Hexapoda</taxon>
        <taxon>Insecta</taxon>
        <taxon>Pterygota</taxon>
        <taxon>Neoptera</taxon>
        <taxon>Paraneoptera</taxon>
        <taxon>Thysanoptera</taxon>
        <taxon>Terebrantia</taxon>
        <taxon>Thripoidea</taxon>
        <taxon>Thripidae</taxon>
        <taxon>Megalurothrips</taxon>
    </lineage>
</organism>
<evidence type="ECO:0000313" key="2">
    <source>
        <dbReference type="EMBL" id="KAJ1521845.1"/>
    </source>
</evidence>
<dbReference type="Proteomes" id="UP001075354">
    <property type="component" value="Chromosome 13"/>
</dbReference>
<dbReference type="InterPro" id="IPR012337">
    <property type="entry name" value="RNaseH-like_sf"/>
</dbReference>
<dbReference type="Gene3D" id="3.30.420.10">
    <property type="entry name" value="Ribonuclease H-like superfamily/Ribonuclease H"/>
    <property type="match status" value="1"/>
</dbReference>
<dbReference type="PANTHER" id="PTHR37984:SF13">
    <property type="entry name" value="RIBONUCLEASE H"/>
    <property type="match status" value="1"/>
</dbReference>
<evidence type="ECO:0000313" key="3">
    <source>
        <dbReference type="Proteomes" id="UP001075354"/>
    </source>
</evidence>
<proteinExistence type="predicted"/>
<feature type="domain" description="Integrase catalytic" evidence="1">
    <location>
        <begin position="1"/>
        <end position="158"/>
    </location>
</feature>
<dbReference type="InterPro" id="IPR001584">
    <property type="entry name" value="Integrase_cat-core"/>
</dbReference>
<dbReference type="Pfam" id="PF00665">
    <property type="entry name" value="rve"/>
    <property type="match status" value="1"/>
</dbReference>
<dbReference type="InterPro" id="IPR050951">
    <property type="entry name" value="Retrovirus_Pol_polyprotein"/>
</dbReference>
<dbReference type="GO" id="GO:0015074">
    <property type="term" value="P:DNA integration"/>
    <property type="evidence" value="ECO:0007669"/>
    <property type="project" value="InterPro"/>
</dbReference>